<dbReference type="Proteomes" id="UP000053660">
    <property type="component" value="Unassembled WGS sequence"/>
</dbReference>
<evidence type="ECO:0000313" key="1">
    <source>
        <dbReference type="EMBL" id="KHJ95658.1"/>
    </source>
</evidence>
<accession>A0A0B1TDR6</accession>
<evidence type="ECO:0000313" key="2">
    <source>
        <dbReference type="Proteomes" id="UP000053660"/>
    </source>
</evidence>
<name>A0A0B1TDR6_OESDE</name>
<keyword evidence="2" id="KW-1185">Reference proteome</keyword>
<dbReference type="EMBL" id="KN549894">
    <property type="protein sequence ID" value="KHJ95658.1"/>
    <property type="molecule type" value="Genomic_DNA"/>
</dbReference>
<protein>
    <submittedName>
        <fullName evidence="1">Uncharacterized protein</fullName>
    </submittedName>
</protein>
<dbReference type="AlphaFoldDB" id="A0A0B1TDR6"/>
<gene>
    <name evidence="1" type="ORF">OESDEN_04395</name>
</gene>
<sequence length="123" mass="13811">MVRRKSTSDVDANRPVYTNVEWLPVSGELSTYQSTQCQDLVQKSSRQMQAHANGHGGEVGEDVCVIRQTAAVILSIIPQLVLVITNSCHSSRYRFLYSRTLVTYPGHIILNRVVGVPSRRVWL</sequence>
<reference evidence="1 2" key="1">
    <citation type="submission" date="2014-03" db="EMBL/GenBank/DDBJ databases">
        <title>Draft genome of the hookworm Oesophagostomum dentatum.</title>
        <authorList>
            <person name="Mitreva M."/>
        </authorList>
    </citation>
    <scope>NUCLEOTIDE SEQUENCE [LARGE SCALE GENOMIC DNA]</scope>
    <source>
        <strain evidence="1 2">OD-Hann</strain>
    </source>
</reference>
<organism evidence="1 2">
    <name type="scientific">Oesophagostomum dentatum</name>
    <name type="common">Nodular worm</name>
    <dbReference type="NCBI Taxonomy" id="61180"/>
    <lineage>
        <taxon>Eukaryota</taxon>
        <taxon>Metazoa</taxon>
        <taxon>Ecdysozoa</taxon>
        <taxon>Nematoda</taxon>
        <taxon>Chromadorea</taxon>
        <taxon>Rhabditida</taxon>
        <taxon>Rhabditina</taxon>
        <taxon>Rhabditomorpha</taxon>
        <taxon>Strongyloidea</taxon>
        <taxon>Strongylidae</taxon>
        <taxon>Oesophagostomum</taxon>
    </lineage>
</organism>
<proteinExistence type="predicted"/>